<sequence>MRLYWIPLGAGGHVVRRSGLLYEAAAAAWARRPRQPLFHTALTVPGGGAVYAVELAPAWQAPGPGAEGPVGSRLLGRSSLFRYRVRCEPGGTIPDLDYARGGPTLLEGAGLDERVLRLVAELPLLTWGRDESGAGEMWNSNSVVSWLLTRAGVDTGVLGPPDDGRAGLECRDHRGAVRAPSLRHRRPPSRSGTAAFDQVELRRSAAPQPAPPRAGPE</sequence>
<feature type="region of interest" description="Disordered" evidence="1">
    <location>
        <begin position="174"/>
        <end position="217"/>
    </location>
</feature>
<comment type="caution">
    <text evidence="2">The sequence shown here is derived from an EMBL/GenBank/DDBJ whole genome shotgun (WGS) entry which is preliminary data.</text>
</comment>
<dbReference type="Proteomes" id="UP001612915">
    <property type="component" value="Unassembled WGS sequence"/>
</dbReference>
<keyword evidence="3" id="KW-1185">Reference proteome</keyword>
<accession>A0ABW8AS30</accession>
<reference evidence="2 3" key="1">
    <citation type="submission" date="2024-10" db="EMBL/GenBank/DDBJ databases">
        <title>The Natural Products Discovery Center: Release of the First 8490 Sequenced Strains for Exploring Actinobacteria Biosynthetic Diversity.</title>
        <authorList>
            <person name="Kalkreuter E."/>
            <person name="Kautsar S.A."/>
            <person name="Yang D."/>
            <person name="Bader C.D."/>
            <person name="Teijaro C.N."/>
            <person name="Fluegel L."/>
            <person name="Davis C.M."/>
            <person name="Simpson J.R."/>
            <person name="Lauterbach L."/>
            <person name="Steele A.D."/>
            <person name="Gui C."/>
            <person name="Meng S."/>
            <person name="Li G."/>
            <person name="Viehrig K."/>
            <person name="Ye F."/>
            <person name="Su P."/>
            <person name="Kiefer A.F."/>
            <person name="Nichols A."/>
            <person name="Cepeda A.J."/>
            <person name="Yan W."/>
            <person name="Fan B."/>
            <person name="Jiang Y."/>
            <person name="Adhikari A."/>
            <person name="Zheng C.-J."/>
            <person name="Schuster L."/>
            <person name="Cowan T.M."/>
            <person name="Smanski M.J."/>
            <person name="Chevrette M.G."/>
            <person name="De Carvalho L.P.S."/>
            <person name="Shen B."/>
        </authorList>
    </citation>
    <scope>NUCLEOTIDE SEQUENCE [LARGE SCALE GENOMIC DNA]</scope>
    <source>
        <strain evidence="2 3">NPDC049639</strain>
    </source>
</reference>
<feature type="compositionally biased region" description="Pro residues" evidence="1">
    <location>
        <begin position="208"/>
        <end position="217"/>
    </location>
</feature>
<evidence type="ECO:0000313" key="3">
    <source>
        <dbReference type="Proteomes" id="UP001612915"/>
    </source>
</evidence>
<dbReference type="RefSeq" id="WP_398283551.1">
    <property type="nucleotide sequence ID" value="NZ_JBITLV010000006.1"/>
</dbReference>
<gene>
    <name evidence="2" type="ORF">ACIB24_18960</name>
</gene>
<dbReference type="EMBL" id="JBITLV010000006">
    <property type="protein sequence ID" value="MFI7589149.1"/>
    <property type="molecule type" value="Genomic_DNA"/>
</dbReference>
<name>A0ABW8AS30_9ACTN</name>
<evidence type="ECO:0000256" key="1">
    <source>
        <dbReference type="SAM" id="MobiDB-lite"/>
    </source>
</evidence>
<evidence type="ECO:0000313" key="2">
    <source>
        <dbReference type="EMBL" id="MFI7589149.1"/>
    </source>
</evidence>
<proteinExistence type="predicted"/>
<protein>
    <submittedName>
        <fullName evidence="2">Uncharacterized protein</fullName>
    </submittedName>
</protein>
<organism evidence="2 3">
    <name type="scientific">Spongisporangium articulatum</name>
    <dbReference type="NCBI Taxonomy" id="3362603"/>
    <lineage>
        <taxon>Bacteria</taxon>
        <taxon>Bacillati</taxon>
        <taxon>Actinomycetota</taxon>
        <taxon>Actinomycetes</taxon>
        <taxon>Kineosporiales</taxon>
        <taxon>Kineosporiaceae</taxon>
        <taxon>Spongisporangium</taxon>
    </lineage>
</organism>